<evidence type="ECO:0000313" key="3">
    <source>
        <dbReference type="Proteomes" id="UP000794436"/>
    </source>
</evidence>
<comment type="caution">
    <text evidence="2">The sequence shown here is derived from an EMBL/GenBank/DDBJ whole genome shotgun (WGS) entry which is preliminary data.</text>
</comment>
<accession>A0A8K1CT60</accession>
<protein>
    <submittedName>
        <fullName evidence="2">Uncharacterized protein</fullName>
    </submittedName>
</protein>
<proteinExistence type="predicted"/>
<sequence length="501" mass="57888">MPQTKMTQDGALITGGLTIRRPTRRASAAETDFVCATQDSVDSANEDTDEEASQSHRDEETHTALQEMAFHHAMEQARSVVRTILLKANQHRYHQVHEFFQRYMHSVCRKGQNTMADHPFELKVTAFPGLTKLPAVAIVSGSDATFSDVWMTPVCQVINRSFPLVVVIPGDTTDVRQLVEFLTERMDDYSVVREREEKWLLEQIEQWGELDKLDGPDQQENKSAENELSQFRSSRRRWTVGWKCFRAAVAWYRLEKRAETFVESMAVALDGKIREAKLVEWIVTMLEVHPWELILHVLEEWSVFIAPLNDQGLAQEVQDLIELCQHVLETYREEETAEMRPVLRKEVSQFFRTRIVSLMESVEIDPKCIGGMISQWTTPSATVEAWRRLQLTQFESMKGLLQNPKRRREPSWAGDVSRAFQYYDDHIGLYMNLTSWFEAFVEATQKDVDVSSDVMVTLTARFTRAIATLREWGYIAGPDGVLRRFMRNDSRGLVVEKLLFL</sequence>
<gene>
    <name evidence="2" type="ORF">Poli38472_005708</name>
</gene>
<dbReference type="AlphaFoldDB" id="A0A8K1CT60"/>
<feature type="region of interest" description="Disordered" evidence="1">
    <location>
        <begin position="1"/>
        <end position="60"/>
    </location>
</feature>
<evidence type="ECO:0000313" key="2">
    <source>
        <dbReference type="EMBL" id="TMW68240.1"/>
    </source>
</evidence>
<evidence type="ECO:0000256" key="1">
    <source>
        <dbReference type="SAM" id="MobiDB-lite"/>
    </source>
</evidence>
<dbReference type="EMBL" id="SPLM01000002">
    <property type="protein sequence ID" value="TMW68240.1"/>
    <property type="molecule type" value="Genomic_DNA"/>
</dbReference>
<dbReference type="Proteomes" id="UP000794436">
    <property type="component" value="Unassembled WGS sequence"/>
</dbReference>
<keyword evidence="3" id="KW-1185">Reference proteome</keyword>
<organism evidence="2 3">
    <name type="scientific">Pythium oligandrum</name>
    <name type="common">Mycoparasitic fungus</name>
    <dbReference type="NCBI Taxonomy" id="41045"/>
    <lineage>
        <taxon>Eukaryota</taxon>
        <taxon>Sar</taxon>
        <taxon>Stramenopiles</taxon>
        <taxon>Oomycota</taxon>
        <taxon>Peronosporomycetes</taxon>
        <taxon>Pythiales</taxon>
        <taxon>Pythiaceae</taxon>
        <taxon>Pythium</taxon>
    </lineage>
</organism>
<dbReference type="OrthoDB" id="10265211at2759"/>
<name>A0A8K1CT60_PYTOL</name>
<reference evidence="2" key="1">
    <citation type="submission" date="2019-03" db="EMBL/GenBank/DDBJ databases">
        <title>Long read genome sequence of the mycoparasitic Pythium oligandrum ATCC 38472 isolated from sugarbeet rhizosphere.</title>
        <authorList>
            <person name="Gaulin E."/>
        </authorList>
    </citation>
    <scope>NUCLEOTIDE SEQUENCE</scope>
    <source>
        <strain evidence="2">ATCC 38472_TT</strain>
    </source>
</reference>